<evidence type="ECO:0000313" key="2">
    <source>
        <dbReference type="EMBL" id="QDU27478.1"/>
    </source>
</evidence>
<sequence length="516" mass="56645">MGSLGSIAGEGRGGESEQSDATGKISRKNFLSGGMPDELSGAALSCVNGGPVADDWWRDLDWGRVDELSGANGAGQGASSEAQAVSLAVSGDSGAGGEAAASNAWKPSSGNVLATSVGQPPESSITGGSNSQNQDPSDSVTGGVDWLSVPLYGSWCDESYQRLIAMLEGMKDEAQEKGGVFFEGPDGGRIYVRPAGIRRGPWFFDFALEHEGMTLLVAKRKSAEKIPNCLVDLSSMVLMQRGHVEAFSLARTTLERLGWHYEKGVASRCDICVDLINQAIKWFRDKYVAEAFVCRAVDDGWYRKHRKVTGIVFGKGIRCRIYDKVYETKDDPAKREVMRVHRWGGVIPEEAVRVEFQLRREEMRDDFSVTDIYDLFSKLRTIGQKLTTDWLRFTAETPDRSNGHQSRAKVADVWALVVQRFFDAFPDAKEAAEPKPKVVPDTGRLLRQAVGCIKSGLAQVCAKFTSQDEAVGALWDMFQLLLPPTFWHDINERQAEFQERRPMIGVLGVSAGQVPF</sequence>
<dbReference type="AlphaFoldDB" id="A0A517YB51"/>
<accession>A0A517YB51</accession>
<evidence type="ECO:0000313" key="3">
    <source>
        <dbReference type="Proteomes" id="UP000315017"/>
    </source>
</evidence>
<keyword evidence="3" id="KW-1185">Reference proteome</keyword>
<reference evidence="2 3" key="1">
    <citation type="submission" date="2019-02" db="EMBL/GenBank/DDBJ databases">
        <title>Deep-cultivation of Planctomycetes and their phenomic and genomic characterization uncovers novel biology.</title>
        <authorList>
            <person name="Wiegand S."/>
            <person name="Jogler M."/>
            <person name="Boedeker C."/>
            <person name="Pinto D."/>
            <person name="Vollmers J."/>
            <person name="Rivas-Marin E."/>
            <person name="Kohn T."/>
            <person name="Peeters S.H."/>
            <person name="Heuer A."/>
            <person name="Rast P."/>
            <person name="Oberbeckmann S."/>
            <person name="Bunk B."/>
            <person name="Jeske O."/>
            <person name="Meyerdierks A."/>
            <person name="Storesund J.E."/>
            <person name="Kallscheuer N."/>
            <person name="Luecker S."/>
            <person name="Lage O.M."/>
            <person name="Pohl T."/>
            <person name="Merkel B.J."/>
            <person name="Hornburger P."/>
            <person name="Mueller R.-W."/>
            <person name="Bruemmer F."/>
            <person name="Labrenz M."/>
            <person name="Spormann A.M."/>
            <person name="Op den Camp H."/>
            <person name="Overmann J."/>
            <person name="Amann R."/>
            <person name="Jetten M.S.M."/>
            <person name="Mascher T."/>
            <person name="Medema M.H."/>
            <person name="Devos D.P."/>
            <person name="Kaster A.-K."/>
            <person name="Ovreas L."/>
            <person name="Rohde M."/>
            <person name="Galperin M.Y."/>
            <person name="Jogler C."/>
        </authorList>
    </citation>
    <scope>NUCLEOTIDE SEQUENCE [LARGE SCALE GENOMIC DNA]</scope>
    <source>
        <strain evidence="2 3">ETA_A8</strain>
    </source>
</reference>
<evidence type="ECO:0000256" key="1">
    <source>
        <dbReference type="SAM" id="MobiDB-lite"/>
    </source>
</evidence>
<feature type="compositionally biased region" description="Polar residues" evidence="1">
    <location>
        <begin position="105"/>
        <end position="140"/>
    </location>
</feature>
<gene>
    <name evidence="2" type="ORF">ETAA8_25660</name>
</gene>
<keyword evidence="2" id="KW-0648">Protein biosynthesis</keyword>
<feature type="region of interest" description="Disordered" evidence="1">
    <location>
        <begin position="1"/>
        <end position="32"/>
    </location>
</feature>
<feature type="compositionally biased region" description="Low complexity" evidence="1">
    <location>
        <begin position="89"/>
        <end position="104"/>
    </location>
</feature>
<dbReference type="KEGG" id="aagg:ETAA8_25660"/>
<dbReference type="EMBL" id="CP036274">
    <property type="protein sequence ID" value="QDU27478.1"/>
    <property type="molecule type" value="Genomic_DNA"/>
</dbReference>
<name>A0A517YB51_9BACT</name>
<proteinExistence type="predicted"/>
<protein>
    <submittedName>
        <fullName evidence="2">Replication initiation factor</fullName>
    </submittedName>
</protein>
<organism evidence="2 3">
    <name type="scientific">Anatilimnocola aggregata</name>
    <dbReference type="NCBI Taxonomy" id="2528021"/>
    <lineage>
        <taxon>Bacteria</taxon>
        <taxon>Pseudomonadati</taxon>
        <taxon>Planctomycetota</taxon>
        <taxon>Planctomycetia</taxon>
        <taxon>Pirellulales</taxon>
        <taxon>Pirellulaceae</taxon>
        <taxon>Anatilimnocola</taxon>
    </lineage>
</organism>
<dbReference type="GO" id="GO:0003743">
    <property type="term" value="F:translation initiation factor activity"/>
    <property type="evidence" value="ECO:0007669"/>
    <property type="project" value="UniProtKB-KW"/>
</dbReference>
<keyword evidence="2" id="KW-0396">Initiation factor</keyword>
<dbReference type="Proteomes" id="UP000315017">
    <property type="component" value="Chromosome"/>
</dbReference>
<feature type="region of interest" description="Disordered" evidence="1">
    <location>
        <begin position="89"/>
        <end position="140"/>
    </location>
</feature>